<dbReference type="RefSeq" id="WP_349138654.1">
    <property type="nucleotide sequence ID" value="NZ_JBBMFT010000001.1"/>
</dbReference>
<evidence type="ECO:0000256" key="1">
    <source>
        <dbReference type="SAM" id="Phobius"/>
    </source>
</evidence>
<feature type="transmembrane region" description="Helical" evidence="1">
    <location>
        <begin position="187"/>
        <end position="208"/>
    </location>
</feature>
<name>A0ABV1EK61_9FIRM</name>
<sequence>MSPSKPASLLCIGTLFCLILSLSIAAPILIRPFYYIQIRTLHLSEQTGWSEEVIRDAYDEVLDYCVFGKPFGTGQLAWSESGKSHFEDVRGLFLTDFAVLGASACLTGILYWLNRTGRLRFYRFLGRGVGFWAGISTLVLTAAIGALAAVNFDRAFVVFHALFFPGKDNWIFDPNTDQIILVMPEVFFRNCALFIAAVLILCCVILILHDRRHRRSAAVSY</sequence>
<comment type="caution">
    <text evidence="2">The sequence shown here is derived from an EMBL/GenBank/DDBJ whole genome shotgun (WGS) entry which is preliminary data.</text>
</comment>
<accession>A0ABV1EK61</accession>
<keyword evidence="1" id="KW-1133">Transmembrane helix</keyword>
<reference evidence="2 3" key="1">
    <citation type="submission" date="2024-03" db="EMBL/GenBank/DDBJ databases">
        <title>Human intestinal bacterial collection.</title>
        <authorList>
            <person name="Pauvert C."/>
            <person name="Hitch T.C.A."/>
            <person name="Clavel T."/>
        </authorList>
    </citation>
    <scope>NUCLEOTIDE SEQUENCE [LARGE SCALE GENOMIC DNA]</scope>
    <source>
        <strain evidence="2 3">CLA-AP-H34</strain>
    </source>
</reference>
<keyword evidence="3" id="KW-1185">Reference proteome</keyword>
<organism evidence="2 3">
    <name type="scientific">Flavonifractor hominis</name>
    <dbReference type="NCBI Taxonomy" id="3133178"/>
    <lineage>
        <taxon>Bacteria</taxon>
        <taxon>Bacillati</taxon>
        <taxon>Bacillota</taxon>
        <taxon>Clostridia</taxon>
        <taxon>Eubacteriales</taxon>
        <taxon>Oscillospiraceae</taxon>
        <taxon>Flavonifractor</taxon>
    </lineage>
</organism>
<protein>
    <submittedName>
        <fullName evidence="2">TIGR01906 family membrane protein</fullName>
    </submittedName>
</protein>
<keyword evidence="1" id="KW-0472">Membrane</keyword>
<dbReference type="Proteomes" id="UP001440599">
    <property type="component" value="Unassembled WGS sequence"/>
</dbReference>
<feature type="transmembrane region" description="Helical" evidence="1">
    <location>
        <begin position="92"/>
        <end position="113"/>
    </location>
</feature>
<gene>
    <name evidence="2" type="ORF">WMO45_00430</name>
</gene>
<dbReference type="InterPro" id="IPR010178">
    <property type="entry name" value="Lit"/>
</dbReference>
<dbReference type="EMBL" id="JBBMFT010000001">
    <property type="protein sequence ID" value="MEQ2454978.1"/>
    <property type="molecule type" value="Genomic_DNA"/>
</dbReference>
<keyword evidence="1" id="KW-0812">Transmembrane</keyword>
<proteinExistence type="predicted"/>
<dbReference type="Pfam" id="PF07314">
    <property type="entry name" value="Lit"/>
    <property type="match status" value="1"/>
</dbReference>
<dbReference type="NCBIfam" id="TIGR01906">
    <property type="entry name" value="integ_TIGR01906"/>
    <property type="match status" value="1"/>
</dbReference>
<evidence type="ECO:0000313" key="2">
    <source>
        <dbReference type="EMBL" id="MEQ2454978.1"/>
    </source>
</evidence>
<feature type="transmembrane region" description="Helical" evidence="1">
    <location>
        <begin position="125"/>
        <end position="150"/>
    </location>
</feature>
<evidence type="ECO:0000313" key="3">
    <source>
        <dbReference type="Proteomes" id="UP001440599"/>
    </source>
</evidence>